<reference evidence="4 5" key="1">
    <citation type="submission" date="2018-08" db="EMBL/GenBank/DDBJ databases">
        <title>Draft genome sequence of Pseudoalteromonas donghaensis HJ51.</title>
        <authorList>
            <person name="Oh J."/>
            <person name="Roh D."/>
        </authorList>
    </citation>
    <scope>NUCLEOTIDE SEQUENCE [LARGE SCALE GENOMIC DNA]</scope>
    <source>
        <strain evidence="4 5">HJ51</strain>
    </source>
</reference>
<evidence type="ECO:0000313" key="4">
    <source>
        <dbReference type="EMBL" id="AXV65434.1"/>
    </source>
</evidence>
<keyword evidence="2" id="KW-0808">Transferase</keyword>
<gene>
    <name evidence="4" type="ORF">D0907_09185</name>
</gene>
<proteinExistence type="predicted"/>
<dbReference type="GO" id="GO:0003887">
    <property type="term" value="F:DNA-directed DNA polymerase activity"/>
    <property type="evidence" value="ECO:0007669"/>
    <property type="project" value="UniProtKB-KW"/>
</dbReference>
<dbReference type="Gene3D" id="3.40.50.300">
    <property type="entry name" value="P-loop containing nucleotide triphosphate hydrolases"/>
    <property type="match status" value="1"/>
</dbReference>
<evidence type="ECO:0000313" key="5">
    <source>
        <dbReference type="Proteomes" id="UP000264605"/>
    </source>
</evidence>
<dbReference type="KEGG" id="pdj:D0907_09185"/>
<name>A0AAD0RZL6_9GAMM</name>
<organism evidence="4 5">
    <name type="scientific">Pseudoalteromonas lipolytica</name>
    <dbReference type="NCBI Taxonomy" id="570156"/>
    <lineage>
        <taxon>Bacteria</taxon>
        <taxon>Pseudomonadati</taxon>
        <taxon>Pseudomonadota</taxon>
        <taxon>Gammaproteobacteria</taxon>
        <taxon>Alteromonadales</taxon>
        <taxon>Pseudoalteromonadaceae</taxon>
        <taxon>Pseudoalteromonas</taxon>
    </lineage>
</organism>
<dbReference type="GO" id="GO:0006261">
    <property type="term" value="P:DNA-templated DNA replication"/>
    <property type="evidence" value="ECO:0007669"/>
    <property type="project" value="TreeGrafter"/>
</dbReference>
<dbReference type="AlphaFoldDB" id="A0AAD0RZL6"/>
<dbReference type="InterPro" id="IPR027417">
    <property type="entry name" value="P-loop_NTPase"/>
</dbReference>
<dbReference type="InterPro" id="IPR050238">
    <property type="entry name" value="DNA_Rep/Repair_Clamp_Loader"/>
</dbReference>
<protein>
    <recommendedName>
        <fullName evidence="1">DNA-directed DNA polymerase</fullName>
        <ecNumber evidence="1">2.7.7.7</ecNumber>
    </recommendedName>
</protein>
<dbReference type="RefSeq" id="WP_118844363.1">
    <property type="nucleotide sequence ID" value="NZ_CP032090.1"/>
</dbReference>
<dbReference type="Pfam" id="PF13177">
    <property type="entry name" value="DNA_pol3_delta2"/>
    <property type="match status" value="1"/>
</dbReference>
<evidence type="ECO:0000256" key="1">
    <source>
        <dbReference type="ARBA" id="ARBA00012417"/>
    </source>
</evidence>
<dbReference type="Proteomes" id="UP000264605">
    <property type="component" value="Chromosome"/>
</dbReference>
<keyword evidence="2" id="KW-0239">DNA-directed DNA polymerase</keyword>
<evidence type="ECO:0000256" key="3">
    <source>
        <dbReference type="ARBA" id="ARBA00049244"/>
    </source>
</evidence>
<comment type="catalytic activity">
    <reaction evidence="3">
        <text>DNA(n) + a 2'-deoxyribonucleoside 5'-triphosphate = DNA(n+1) + diphosphate</text>
        <dbReference type="Rhea" id="RHEA:22508"/>
        <dbReference type="Rhea" id="RHEA-COMP:17339"/>
        <dbReference type="Rhea" id="RHEA-COMP:17340"/>
        <dbReference type="ChEBI" id="CHEBI:33019"/>
        <dbReference type="ChEBI" id="CHEBI:61560"/>
        <dbReference type="ChEBI" id="CHEBI:173112"/>
        <dbReference type="EC" id="2.7.7.7"/>
    </reaction>
</comment>
<dbReference type="PANTHER" id="PTHR11669:SF8">
    <property type="entry name" value="DNA POLYMERASE III SUBUNIT DELTA"/>
    <property type="match status" value="1"/>
</dbReference>
<dbReference type="SUPFAM" id="SSF52540">
    <property type="entry name" value="P-loop containing nucleoside triphosphate hydrolases"/>
    <property type="match status" value="1"/>
</dbReference>
<accession>A0AAD0RZL6</accession>
<sequence>MPLPWLEPLQQQLAQSYSQHRFHHAQLFNGDKGVGKQRLVEQLADGLLCASANNLVACGHCKSCLLNQAGTHPDKRVVKVDGQTIGVDEIRDITDFINHSAAQNGNKVVVLEQCHKMTTAAANALLKTLEEPSLHRYLLLTCEQIAQLPATILSRCAVHEVKVNIETTTQWLASLDIPNYSWLGLFSQQPLLVEQWQNEQQLESIDTLYKFATEIKDSHNFSALVDILNKDTSLVNVFTLFLTEHLKTQLVLGMDFFSYQKAQSAISEFIYNSSHVLGLNMPLAISQLAFSLRESHN</sequence>
<dbReference type="EMBL" id="CP032090">
    <property type="protein sequence ID" value="AXV65434.1"/>
    <property type="molecule type" value="Genomic_DNA"/>
</dbReference>
<evidence type="ECO:0000256" key="2">
    <source>
        <dbReference type="ARBA" id="ARBA00022932"/>
    </source>
</evidence>
<dbReference type="PANTHER" id="PTHR11669">
    <property type="entry name" value="REPLICATION FACTOR C / DNA POLYMERASE III GAMMA-TAU SUBUNIT"/>
    <property type="match status" value="1"/>
</dbReference>
<keyword evidence="2" id="KW-0548">Nucleotidyltransferase</keyword>
<dbReference type="GO" id="GO:0009360">
    <property type="term" value="C:DNA polymerase III complex"/>
    <property type="evidence" value="ECO:0007669"/>
    <property type="project" value="TreeGrafter"/>
</dbReference>
<dbReference type="EC" id="2.7.7.7" evidence="1"/>
<dbReference type="GeneID" id="99505633"/>